<proteinExistence type="predicted"/>
<dbReference type="InterPro" id="IPR024047">
    <property type="entry name" value="MM3350-like_sf"/>
</dbReference>
<keyword evidence="3" id="KW-1185">Reference proteome</keyword>
<evidence type="ECO:0000313" key="2">
    <source>
        <dbReference type="EMBL" id="KIJ29080.1"/>
    </source>
</evidence>
<dbReference type="HOGENOM" id="CLU_058480_0_0_1"/>
<dbReference type="InterPro" id="IPR012912">
    <property type="entry name" value="Plasmid_pRiA4b_Orf3-like"/>
</dbReference>
<dbReference type="Pfam" id="PF07929">
    <property type="entry name" value="PRiA4_ORF3"/>
    <property type="match status" value="1"/>
</dbReference>
<evidence type="ECO:0000313" key="3">
    <source>
        <dbReference type="Proteomes" id="UP000054279"/>
    </source>
</evidence>
<dbReference type="AlphaFoldDB" id="A0A0C9UV70"/>
<gene>
    <name evidence="2" type="ORF">M422DRAFT_269604</name>
</gene>
<evidence type="ECO:0000259" key="1">
    <source>
        <dbReference type="Pfam" id="PF07929"/>
    </source>
</evidence>
<dbReference type="EMBL" id="KN837291">
    <property type="protein sequence ID" value="KIJ29080.1"/>
    <property type="molecule type" value="Genomic_DNA"/>
</dbReference>
<dbReference type="Gene3D" id="3.10.290.30">
    <property type="entry name" value="MM3350-like"/>
    <property type="match status" value="1"/>
</dbReference>
<accession>A0A0C9UV70</accession>
<feature type="domain" description="Plasmid pRiA4b Orf3-like" evidence="1">
    <location>
        <begin position="141"/>
        <end position="244"/>
    </location>
</feature>
<reference evidence="2 3" key="1">
    <citation type="submission" date="2014-06" db="EMBL/GenBank/DDBJ databases">
        <title>Evolutionary Origins and Diversification of the Mycorrhizal Mutualists.</title>
        <authorList>
            <consortium name="DOE Joint Genome Institute"/>
            <consortium name="Mycorrhizal Genomics Consortium"/>
            <person name="Kohler A."/>
            <person name="Kuo A."/>
            <person name="Nagy L.G."/>
            <person name="Floudas D."/>
            <person name="Copeland A."/>
            <person name="Barry K.W."/>
            <person name="Cichocki N."/>
            <person name="Veneault-Fourrey C."/>
            <person name="LaButti K."/>
            <person name="Lindquist E.A."/>
            <person name="Lipzen A."/>
            <person name="Lundell T."/>
            <person name="Morin E."/>
            <person name="Murat C."/>
            <person name="Riley R."/>
            <person name="Ohm R."/>
            <person name="Sun H."/>
            <person name="Tunlid A."/>
            <person name="Henrissat B."/>
            <person name="Grigoriev I.V."/>
            <person name="Hibbett D.S."/>
            <person name="Martin F."/>
        </authorList>
    </citation>
    <scope>NUCLEOTIDE SEQUENCE [LARGE SCALE GENOMIC DNA]</scope>
    <source>
        <strain evidence="2 3">SS14</strain>
    </source>
</reference>
<dbReference type="Proteomes" id="UP000054279">
    <property type="component" value="Unassembled WGS sequence"/>
</dbReference>
<sequence length="367" mass="41701">MLAHLIKKERGGSIGLPYGGKPKVVKLAPDDNGEHLFPVFYEGKSSHPQTFEPKPGPQGQNHTWGLFPARYTSEDLTEKENATNNYPAFDHMQQMYRTTAHQLTYMGRDKRKQLKELNLKDSEKHDVIIKLVLAHLHDKNGQPRIWRRFLRVSAGIKLSVLQEKVISPIGMNSVDVAHIAQIDYDYLQDNEYMLAHVLGKEGNVFGYLYDYGDKWHHELEIEKILSVEDSDGVIEIIDGGGMCPGVLTSIKDISTNTRKRHIPNSKQGSLFFTDIYTTHKCIESRRNAKFFNLPATQTSASLLFDPFVFDLAAAERRLVEALAPSNSVRNGAERFNLPIMLGDEAFMDQMNHPKMKAKTLLRRIVLI</sequence>
<organism evidence="2 3">
    <name type="scientific">Sphaerobolus stellatus (strain SS14)</name>
    <dbReference type="NCBI Taxonomy" id="990650"/>
    <lineage>
        <taxon>Eukaryota</taxon>
        <taxon>Fungi</taxon>
        <taxon>Dikarya</taxon>
        <taxon>Basidiomycota</taxon>
        <taxon>Agaricomycotina</taxon>
        <taxon>Agaricomycetes</taxon>
        <taxon>Phallomycetidae</taxon>
        <taxon>Geastrales</taxon>
        <taxon>Sphaerobolaceae</taxon>
        <taxon>Sphaerobolus</taxon>
    </lineage>
</organism>
<protein>
    <recommendedName>
        <fullName evidence="1">Plasmid pRiA4b Orf3-like domain-containing protein</fullName>
    </recommendedName>
</protein>
<name>A0A0C9UV70_SPHS4</name>
<dbReference type="OrthoDB" id="432970at2759"/>
<dbReference type="SUPFAM" id="SSF159941">
    <property type="entry name" value="MM3350-like"/>
    <property type="match status" value="1"/>
</dbReference>